<proteinExistence type="predicted"/>
<accession>A0ABV2DC79</accession>
<protein>
    <submittedName>
        <fullName evidence="1">Uncharacterized protein</fullName>
    </submittedName>
</protein>
<dbReference type="RefSeq" id="WP_354459672.1">
    <property type="nucleotide sequence ID" value="NZ_JBEWSZ010000001.1"/>
</dbReference>
<sequence length="71" mass="7520">MNLIASAIDTVERTPLPDPLTRYGIQFLAGRTRRRRSAGSMCIDGDFACAMAGHPIATHVEASSFSGPANA</sequence>
<evidence type="ECO:0000313" key="2">
    <source>
        <dbReference type="Proteomes" id="UP001548832"/>
    </source>
</evidence>
<keyword evidence="2" id="KW-1185">Reference proteome</keyword>
<gene>
    <name evidence="1" type="ORF">ABVQ20_11810</name>
</gene>
<dbReference type="Proteomes" id="UP001548832">
    <property type="component" value="Unassembled WGS sequence"/>
</dbReference>
<organism evidence="1 2">
    <name type="scientific">Mesorhizobium shangrilense</name>
    <dbReference type="NCBI Taxonomy" id="460060"/>
    <lineage>
        <taxon>Bacteria</taxon>
        <taxon>Pseudomonadati</taxon>
        <taxon>Pseudomonadota</taxon>
        <taxon>Alphaproteobacteria</taxon>
        <taxon>Hyphomicrobiales</taxon>
        <taxon>Phyllobacteriaceae</taxon>
        <taxon>Mesorhizobium</taxon>
    </lineage>
</organism>
<comment type="caution">
    <text evidence="1">The sequence shown here is derived from an EMBL/GenBank/DDBJ whole genome shotgun (WGS) entry which is preliminary data.</text>
</comment>
<reference evidence="1 2" key="1">
    <citation type="submission" date="2024-06" db="EMBL/GenBank/DDBJ databases">
        <authorList>
            <person name="Kim D.-U."/>
        </authorList>
    </citation>
    <scope>NUCLEOTIDE SEQUENCE [LARGE SCALE GENOMIC DNA]</scope>
    <source>
        <strain evidence="1 2">KACC15460</strain>
    </source>
</reference>
<dbReference type="EMBL" id="JBEWSZ010000001">
    <property type="protein sequence ID" value="MET2827660.1"/>
    <property type="molecule type" value="Genomic_DNA"/>
</dbReference>
<name>A0ABV2DC79_9HYPH</name>
<evidence type="ECO:0000313" key="1">
    <source>
        <dbReference type="EMBL" id="MET2827660.1"/>
    </source>
</evidence>